<organism evidence="6">
    <name type="scientific">Heliobacterium mobile</name>
    <name type="common">Heliobacillus mobilis</name>
    <dbReference type="NCBI Taxonomy" id="28064"/>
    <lineage>
        <taxon>Bacteria</taxon>
        <taxon>Bacillati</taxon>
        <taxon>Bacillota</taxon>
        <taxon>Clostridia</taxon>
        <taxon>Eubacteriales</taxon>
        <taxon>Heliobacteriaceae</taxon>
        <taxon>Heliobacterium</taxon>
    </lineage>
</organism>
<dbReference type="InterPro" id="IPR041698">
    <property type="entry name" value="Methyltransf_25"/>
</dbReference>
<keyword evidence="3" id="KW-0949">S-adenosyl-L-methionine</keyword>
<protein>
    <submittedName>
        <fullName evidence="6 7">Methyltransferase</fullName>
        <ecNumber evidence="6">2.1.1.-</ecNumber>
        <ecNumber evidence="7">2.1.1.297</ecNumber>
    </submittedName>
</protein>
<dbReference type="EMBL" id="AY142919">
    <property type="protein sequence ID" value="AAN87523.1"/>
    <property type="molecule type" value="Genomic_DNA"/>
</dbReference>
<dbReference type="GO" id="GO:0102559">
    <property type="term" value="F:peptide chain release factor N(5)-glutamine methyltransferase activity"/>
    <property type="evidence" value="ECO:0007669"/>
    <property type="project" value="UniProtKB-EC"/>
</dbReference>
<dbReference type="InterPro" id="IPR002052">
    <property type="entry name" value="DNA_methylase_N6_adenine_CS"/>
</dbReference>
<feature type="non-terminal residue" evidence="6">
    <location>
        <position position="319"/>
    </location>
</feature>
<dbReference type="InterPro" id="IPR040758">
    <property type="entry name" value="PrmC_N"/>
</dbReference>
<dbReference type="NCBIfam" id="TIGR00536">
    <property type="entry name" value="hemK_fam"/>
    <property type="match status" value="1"/>
</dbReference>
<reference evidence="6" key="2">
    <citation type="submission" date="2002-08" db="EMBL/GenBank/DDBJ databases">
        <authorList>
            <person name="Liolios K.G."/>
            <person name="Chu L."/>
            <person name="Ostrovskaya O."/>
            <person name="Mendybaeva N."/>
            <person name="Koukharenko V."/>
            <person name="Gerdes S."/>
            <person name="Kyrpides N."/>
            <person name="Overbeek R."/>
        </authorList>
    </citation>
    <scope>NUCLEOTIDE SEQUENCE</scope>
</reference>
<dbReference type="Pfam" id="PF17827">
    <property type="entry name" value="PrmC_N"/>
    <property type="match status" value="1"/>
</dbReference>
<sequence>MGIWEKKPATVGEALQATVFLFKHMELSSLRLEAEVLFAYGMEKSRAGLLASLRDPLTVEMAEKLERLVMERSKGCPLQYITGRQEFWGMELQVNPAVLIPRADTELLVEAALTSLKEKMAGFPKRQDKGCDDSPPAQGSVAGKEIWLADVGTGSGAIALAMAKELRCVNVIATDLSPEALATARGNAERNGLGHRITFWEGDLLEPVIAAGLPLQAVLSNPPYIPTEDIGGLQREVAQFEPRLALDGGGDGLHLYRRLIPQARKVLVPGGLIALEIGFDQGSSVAELMVQHGFVEVRVLPDFQGHDRVVMGKLAERIP</sequence>
<dbReference type="InterPro" id="IPR029063">
    <property type="entry name" value="SAM-dependent_MTases_sf"/>
</dbReference>
<feature type="domain" description="Methyltransferase" evidence="4">
    <location>
        <begin position="150"/>
        <end position="236"/>
    </location>
</feature>
<dbReference type="InterPro" id="IPR004556">
    <property type="entry name" value="HemK-like"/>
</dbReference>
<dbReference type="GO" id="GO:0003676">
    <property type="term" value="F:nucleic acid binding"/>
    <property type="evidence" value="ECO:0007669"/>
    <property type="project" value="InterPro"/>
</dbReference>
<keyword evidence="1 6" id="KW-0489">Methyltransferase</keyword>
<evidence type="ECO:0000259" key="5">
    <source>
        <dbReference type="Pfam" id="PF17827"/>
    </source>
</evidence>
<dbReference type="SUPFAM" id="SSF53335">
    <property type="entry name" value="S-adenosyl-L-methionine-dependent methyltransferases"/>
    <property type="match status" value="1"/>
</dbReference>
<dbReference type="EMBL" id="WNKU01000012">
    <property type="protein sequence ID" value="MTV49563.1"/>
    <property type="molecule type" value="Genomic_DNA"/>
</dbReference>
<proteinExistence type="inferred from homology"/>
<evidence type="ECO:0000256" key="1">
    <source>
        <dbReference type="ARBA" id="ARBA00022603"/>
    </source>
</evidence>
<accession>Q8GDQ7</accession>
<dbReference type="GO" id="GO:0032259">
    <property type="term" value="P:methylation"/>
    <property type="evidence" value="ECO:0007669"/>
    <property type="project" value="UniProtKB-KW"/>
</dbReference>
<dbReference type="PANTHER" id="PTHR18895:SF74">
    <property type="entry name" value="MTRF1L RELEASE FACTOR GLUTAMINE METHYLTRANSFERASE"/>
    <property type="match status" value="1"/>
</dbReference>
<dbReference type="InterPro" id="IPR050320">
    <property type="entry name" value="N5-glutamine_MTase"/>
</dbReference>
<evidence type="ECO:0000313" key="6">
    <source>
        <dbReference type="EMBL" id="AAN87523.1"/>
    </source>
</evidence>
<dbReference type="RefSeq" id="WP_155476663.1">
    <property type="nucleotide sequence ID" value="NZ_WNKU01000012.1"/>
</dbReference>
<gene>
    <name evidence="7" type="primary">prmC</name>
    <name evidence="7" type="ORF">GJ688_11305</name>
</gene>
<dbReference type="Pfam" id="PF13649">
    <property type="entry name" value="Methyltransf_25"/>
    <property type="match status" value="1"/>
</dbReference>
<evidence type="ECO:0000313" key="7">
    <source>
        <dbReference type="EMBL" id="MTV49563.1"/>
    </source>
</evidence>
<dbReference type="Gene3D" id="3.40.50.150">
    <property type="entry name" value="Vaccinia Virus protein VP39"/>
    <property type="match status" value="1"/>
</dbReference>
<dbReference type="OrthoDB" id="9784805at2"/>
<keyword evidence="2 6" id="KW-0808">Transferase</keyword>
<dbReference type="EC" id="2.1.1.-" evidence="6"/>
<name>Q8GDQ7_HELMO</name>
<dbReference type="PANTHER" id="PTHR18895">
    <property type="entry name" value="HEMK METHYLTRANSFERASE"/>
    <property type="match status" value="1"/>
</dbReference>
<reference evidence="7 8" key="3">
    <citation type="submission" date="2019-11" db="EMBL/GenBank/DDBJ databases">
        <title>Whole-genome sequence of a the green, strictly anaerobic photosynthetic bacterium Heliobacillus mobilis DSM 6151.</title>
        <authorList>
            <person name="Kyndt J.A."/>
            <person name="Meyer T.E."/>
        </authorList>
    </citation>
    <scope>NUCLEOTIDE SEQUENCE [LARGE SCALE GENOMIC DNA]</scope>
    <source>
        <strain evidence="7 8">DSM 6151</strain>
    </source>
</reference>
<evidence type="ECO:0000313" key="8">
    <source>
        <dbReference type="Proteomes" id="UP000430670"/>
    </source>
</evidence>
<dbReference type="Proteomes" id="UP000430670">
    <property type="component" value="Unassembled WGS sequence"/>
</dbReference>
<reference evidence="6" key="1">
    <citation type="journal article" date="2002" name="Science">
        <title>Whole-genome analysis of photosynthetic prokaryotes.</title>
        <authorList>
            <person name="Raymond J."/>
            <person name="Zhaxybayeva O."/>
            <person name="Gogarten J.P."/>
            <person name="Gerdes S.Y."/>
            <person name="Blankenship R.E."/>
        </authorList>
    </citation>
    <scope>NUCLEOTIDE SEQUENCE</scope>
</reference>
<dbReference type="PROSITE" id="PS00092">
    <property type="entry name" value="N6_MTASE"/>
    <property type="match status" value="1"/>
</dbReference>
<evidence type="ECO:0000256" key="2">
    <source>
        <dbReference type="ARBA" id="ARBA00022679"/>
    </source>
</evidence>
<dbReference type="HAMAP" id="MF_02126">
    <property type="entry name" value="RF_methyltr_PrmC"/>
    <property type="match status" value="1"/>
</dbReference>
<dbReference type="AlphaFoldDB" id="Q8GDQ7"/>
<dbReference type="Gene3D" id="1.10.8.10">
    <property type="entry name" value="DNA helicase RuvA subunit, C-terminal domain"/>
    <property type="match status" value="1"/>
</dbReference>
<dbReference type="CDD" id="cd02440">
    <property type="entry name" value="AdoMet_MTases"/>
    <property type="match status" value="1"/>
</dbReference>
<evidence type="ECO:0000259" key="4">
    <source>
        <dbReference type="Pfam" id="PF13649"/>
    </source>
</evidence>
<dbReference type="InterPro" id="IPR019874">
    <property type="entry name" value="RF_methyltr_PrmC"/>
</dbReference>
<feature type="domain" description="Release factor glutamine methyltransferase N-terminal" evidence="5">
    <location>
        <begin position="13"/>
        <end position="83"/>
    </location>
</feature>
<keyword evidence="8" id="KW-1185">Reference proteome</keyword>
<dbReference type="NCBIfam" id="TIGR03534">
    <property type="entry name" value="RF_mod_PrmC"/>
    <property type="match status" value="1"/>
</dbReference>
<dbReference type="EC" id="2.1.1.297" evidence="7"/>
<evidence type="ECO:0000256" key="3">
    <source>
        <dbReference type="ARBA" id="ARBA00022691"/>
    </source>
</evidence>